<organism evidence="1 2">
    <name type="scientific">Methylobacterium variabile</name>
    <dbReference type="NCBI Taxonomy" id="298794"/>
    <lineage>
        <taxon>Bacteria</taxon>
        <taxon>Pseudomonadati</taxon>
        <taxon>Pseudomonadota</taxon>
        <taxon>Alphaproteobacteria</taxon>
        <taxon>Hyphomicrobiales</taxon>
        <taxon>Methylobacteriaceae</taxon>
        <taxon>Methylobacterium</taxon>
    </lineage>
</organism>
<dbReference type="PATRIC" id="fig|298794.3.peg.4050"/>
<gene>
    <name evidence="1" type="ORF">VQ02_29785</name>
</gene>
<evidence type="ECO:0000313" key="2">
    <source>
        <dbReference type="Proteomes" id="UP000035955"/>
    </source>
</evidence>
<dbReference type="Proteomes" id="UP000035955">
    <property type="component" value="Unassembled WGS sequence"/>
</dbReference>
<dbReference type="RefSeq" id="WP_048447856.1">
    <property type="nucleotide sequence ID" value="NZ_LABY01000258.1"/>
</dbReference>
<dbReference type="InterPro" id="IPR018684">
    <property type="entry name" value="DUF2171"/>
</dbReference>
<accession>A0A0J6UT87</accession>
<dbReference type="Pfam" id="PF09939">
    <property type="entry name" value="DUF2171"/>
    <property type="match status" value="1"/>
</dbReference>
<evidence type="ECO:0008006" key="3">
    <source>
        <dbReference type="Google" id="ProtNLM"/>
    </source>
</evidence>
<reference evidence="1 2" key="1">
    <citation type="submission" date="2015-03" db="EMBL/GenBank/DDBJ databases">
        <title>Genome sequencing of Methylobacterium variabile DSM 16961.</title>
        <authorList>
            <person name="Chaudhry V."/>
            <person name="Patil P.B."/>
        </authorList>
    </citation>
    <scope>NUCLEOTIDE SEQUENCE [LARGE SCALE GENOMIC DNA]</scope>
    <source>
        <strain evidence="1 2">DSM 16961</strain>
    </source>
</reference>
<comment type="caution">
    <text evidence="1">The sequence shown here is derived from an EMBL/GenBank/DDBJ whole genome shotgun (WGS) entry which is preliminary data.</text>
</comment>
<name>A0A0J6UT87_9HYPH</name>
<keyword evidence="2" id="KW-1185">Reference proteome</keyword>
<dbReference type="AlphaFoldDB" id="A0A0J6UT87"/>
<evidence type="ECO:0000313" key="1">
    <source>
        <dbReference type="EMBL" id="KMO29381.1"/>
    </source>
</evidence>
<sequence length="78" mass="8710">MIDASQIKEHMEVKASDGHHVGTVDHMQGSDQIKLTRNDPAAHGAHHLIPLAWVERVDAHVHLSRSSQEVMTQWQSQG</sequence>
<dbReference type="EMBL" id="LABY01000258">
    <property type="protein sequence ID" value="KMO29381.1"/>
    <property type="molecule type" value="Genomic_DNA"/>
</dbReference>
<proteinExistence type="predicted"/>
<dbReference type="OrthoDB" id="9803697at2"/>
<protein>
    <recommendedName>
        <fullName evidence="3">DUF2171 domain-containing protein</fullName>
    </recommendedName>
</protein>